<feature type="transmembrane region" description="Helical" evidence="1">
    <location>
        <begin position="93"/>
        <end position="121"/>
    </location>
</feature>
<keyword evidence="3" id="KW-1185">Reference proteome</keyword>
<dbReference type="EMBL" id="SLWV01000002">
    <property type="protein sequence ID" value="TCO79483.1"/>
    <property type="molecule type" value="Genomic_DNA"/>
</dbReference>
<accession>A0A4R2KZV5</accession>
<sequence>MKKERSRMAYSIFIIIVISLGIASRYFSVYLARWIAKYAGDVLWGLMVFLWVGFSLKDRSTRFVGRIALIFSFFIEITQLYHAPWIDSIRKTFIGGLVLGFGFLWSDLICYTVGIGIGVLVEKIFYMDTKKV</sequence>
<keyword evidence="1" id="KW-0472">Membrane</keyword>
<evidence type="ECO:0000313" key="2">
    <source>
        <dbReference type="EMBL" id="TCO79483.1"/>
    </source>
</evidence>
<feature type="transmembrane region" description="Helical" evidence="1">
    <location>
        <begin position="12"/>
        <end position="32"/>
    </location>
</feature>
<feature type="transmembrane region" description="Helical" evidence="1">
    <location>
        <begin position="63"/>
        <end position="81"/>
    </location>
</feature>
<dbReference type="Pfam" id="PF10990">
    <property type="entry name" value="DUF2809"/>
    <property type="match status" value="1"/>
</dbReference>
<dbReference type="InterPro" id="IPR021257">
    <property type="entry name" value="DUF2809"/>
</dbReference>
<evidence type="ECO:0000313" key="3">
    <source>
        <dbReference type="Proteomes" id="UP000294919"/>
    </source>
</evidence>
<name>A0A4R2KZV5_9FIRM</name>
<evidence type="ECO:0000256" key="1">
    <source>
        <dbReference type="SAM" id="Phobius"/>
    </source>
</evidence>
<keyword evidence="1" id="KW-1133">Transmembrane helix</keyword>
<reference evidence="2 3" key="1">
    <citation type="submission" date="2019-03" db="EMBL/GenBank/DDBJ databases">
        <title>Genomic Encyclopedia of Type Strains, Phase IV (KMG-IV): sequencing the most valuable type-strain genomes for metagenomic binning, comparative biology and taxonomic classification.</title>
        <authorList>
            <person name="Goeker M."/>
        </authorList>
    </citation>
    <scope>NUCLEOTIDE SEQUENCE [LARGE SCALE GENOMIC DNA]</scope>
    <source>
        <strain evidence="2 3">DSM 102940</strain>
    </source>
</reference>
<dbReference type="OrthoDB" id="5360192at2"/>
<dbReference type="Proteomes" id="UP000294919">
    <property type="component" value="Unassembled WGS sequence"/>
</dbReference>
<comment type="caution">
    <text evidence="2">The sequence shown here is derived from an EMBL/GenBank/DDBJ whole genome shotgun (WGS) entry which is preliminary data.</text>
</comment>
<organism evidence="2 3">
    <name type="scientific">Marinisporobacter balticus</name>
    <dbReference type="NCBI Taxonomy" id="2018667"/>
    <lineage>
        <taxon>Bacteria</taxon>
        <taxon>Bacillati</taxon>
        <taxon>Bacillota</taxon>
        <taxon>Clostridia</taxon>
        <taxon>Peptostreptococcales</taxon>
        <taxon>Thermotaleaceae</taxon>
        <taxon>Marinisporobacter</taxon>
    </lineage>
</organism>
<proteinExistence type="predicted"/>
<feature type="transmembrane region" description="Helical" evidence="1">
    <location>
        <begin position="38"/>
        <end position="56"/>
    </location>
</feature>
<dbReference type="RefSeq" id="WP_132242404.1">
    <property type="nucleotide sequence ID" value="NZ_SLWV01000002.1"/>
</dbReference>
<dbReference type="AlphaFoldDB" id="A0A4R2KZV5"/>
<keyword evidence="1" id="KW-0812">Transmembrane</keyword>
<gene>
    <name evidence="2" type="ORF">EV214_102205</name>
</gene>
<protein>
    <submittedName>
        <fullName evidence="2">Uncharacterized protein DUF2809</fullName>
    </submittedName>
</protein>